<protein>
    <submittedName>
        <fullName evidence="4">DNA-binding response regulator</fullName>
    </submittedName>
</protein>
<dbReference type="PROSITE" id="PS50930">
    <property type="entry name" value="HTH_LYTTR"/>
    <property type="match status" value="1"/>
</dbReference>
<dbReference type="InterPro" id="IPR007492">
    <property type="entry name" value="LytTR_DNA-bd_dom"/>
</dbReference>
<dbReference type="SMART" id="SM00448">
    <property type="entry name" value="REC"/>
    <property type="match status" value="1"/>
</dbReference>
<dbReference type="PANTHER" id="PTHR37299:SF1">
    <property type="entry name" value="STAGE 0 SPORULATION PROTEIN A HOMOLOG"/>
    <property type="match status" value="1"/>
</dbReference>
<evidence type="ECO:0000259" key="2">
    <source>
        <dbReference type="PROSITE" id="PS50110"/>
    </source>
</evidence>
<dbReference type="Pfam" id="PF04397">
    <property type="entry name" value="LytTR"/>
    <property type="match status" value="1"/>
</dbReference>
<feature type="domain" description="Response regulatory" evidence="2">
    <location>
        <begin position="3"/>
        <end position="117"/>
    </location>
</feature>
<dbReference type="InterPro" id="IPR046947">
    <property type="entry name" value="LytR-like"/>
</dbReference>
<reference evidence="4 5" key="1">
    <citation type="submission" date="2018-11" db="EMBL/GenBank/DDBJ databases">
        <title>Novel bacteria species description.</title>
        <authorList>
            <person name="Han J.-H."/>
        </authorList>
    </citation>
    <scope>NUCLEOTIDE SEQUENCE [LARGE SCALE GENOMIC DNA]</scope>
    <source>
        <strain evidence="4 5">KCTC23259</strain>
    </source>
</reference>
<dbReference type="Proteomes" id="UP001204144">
    <property type="component" value="Unassembled WGS sequence"/>
</dbReference>
<feature type="domain" description="HTH LytTR-type" evidence="3">
    <location>
        <begin position="146"/>
        <end position="250"/>
    </location>
</feature>
<dbReference type="RefSeq" id="WP_255035817.1">
    <property type="nucleotide sequence ID" value="NZ_RJUF01000005.1"/>
</dbReference>
<dbReference type="SUPFAM" id="SSF52172">
    <property type="entry name" value="CheY-like"/>
    <property type="match status" value="1"/>
</dbReference>
<keyword evidence="5" id="KW-1185">Reference proteome</keyword>
<feature type="modified residue" description="4-aspartylphosphate" evidence="1">
    <location>
        <position position="56"/>
    </location>
</feature>
<dbReference type="Gene3D" id="3.40.50.2300">
    <property type="match status" value="1"/>
</dbReference>
<dbReference type="PROSITE" id="PS50110">
    <property type="entry name" value="RESPONSE_REGULATORY"/>
    <property type="match status" value="1"/>
</dbReference>
<dbReference type="Gene3D" id="2.40.50.1020">
    <property type="entry name" value="LytTr DNA-binding domain"/>
    <property type="match status" value="1"/>
</dbReference>
<evidence type="ECO:0000313" key="5">
    <source>
        <dbReference type="Proteomes" id="UP001204144"/>
    </source>
</evidence>
<evidence type="ECO:0000256" key="1">
    <source>
        <dbReference type="PROSITE-ProRule" id="PRU00169"/>
    </source>
</evidence>
<name>A0AAE3KTA7_9BACT</name>
<evidence type="ECO:0000259" key="3">
    <source>
        <dbReference type="PROSITE" id="PS50930"/>
    </source>
</evidence>
<dbReference type="InterPro" id="IPR011006">
    <property type="entry name" value="CheY-like_superfamily"/>
</dbReference>
<dbReference type="Pfam" id="PF00072">
    <property type="entry name" value="Response_reg"/>
    <property type="match status" value="1"/>
</dbReference>
<dbReference type="GO" id="GO:0003677">
    <property type="term" value="F:DNA binding"/>
    <property type="evidence" value="ECO:0007669"/>
    <property type="project" value="UniProtKB-KW"/>
</dbReference>
<sequence length="250" mass="28667">MYSCLIIDDENRSIETLSKIILTYCDNQLEILGIANNIEDAYPLILSKKPDIVFLDIEMPFGSGFDLLEKFDTINFQVIFTTGFDQYAITAIKFSALDYLLKPINIQEVKDAIAKAIKNVESKNVSNNFKILLESLKMPKNASNKIPLPVLNGLELVQIDQIVYCEADEDYTHVFLKDGTKKVVTKSIKDFEELLTSYGFFRIHHSFLVNKTFIKKYTKGEGGTVMTELETEIPVSRRRKVEFLQWLNEL</sequence>
<dbReference type="SMART" id="SM00850">
    <property type="entry name" value="LytTR"/>
    <property type="match status" value="1"/>
</dbReference>
<comment type="caution">
    <text evidence="4">The sequence shown here is derived from an EMBL/GenBank/DDBJ whole genome shotgun (WGS) entry which is preliminary data.</text>
</comment>
<keyword evidence="4" id="KW-0238">DNA-binding</keyword>
<dbReference type="PANTHER" id="PTHR37299">
    <property type="entry name" value="TRANSCRIPTIONAL REGULATOR-RELATED"/>
    <property type="match status" value="1"/>
</dbReference>
<organism evidence="4 5">
    <name type="scientific">Lacihabitans soyangensis</name>
    <dbReference type="NCBI Taxonomy" id="869394"/>
    <lineage>
        <taxon>Bacteria</taxon>
        <taxon>Pseudomonadati</taxon>
        <taxon>Bacteroidota</taxon>
        <taxon>Cytophagia</taxon>
        <taxon>Cytophagales</taxon>
        <taxon>Leadbetterellaceae</taxon>
        <taxon>Lacihabitans</taxon>
    </lineage>
</organism>
<dbReference type="AlphaFoldDB" id="A0AAE3KTA7"/>
<dbReference type="EMBL" id="RJUF01000005">
    <property type="protein sequence ID" value="MCP9762066.1"/>
    <property type="molecule type" value="Genomic_DNA"/>
</dbReference>
<proteinExistence type="predicted"/>
<keyword evidence="1" id="KW-0597">Phosphoprotein</keyword>
<gene>
    <name evidence="4" type="ORF">EGI31_03805</name>
</gene>
<dbReference type="InterPro" id="IPR001789">
    <property type="entry name" value="Sig_transdc_resp-reg_receiver"/>
</dbReference>
<accession>A0AAE3KTA7</accession>
<dbReference type="GO" id="GO:0000156">
    <property type="term" value="F:phosphorelay response regulator activity"/>
    <property type="evidence" value="ECO:0007669"/>
    <property type="project" value="InterPro"/>
</dbReference>
<evidence type="ECO:0000313" key="4">
    <source>
        <dbReference type="EMBL" id="MCP9762066.1"/>
    </source>
</evidence>